<accession>A0ABT1DXD3</accession>
<sequence length="177" mass="18821">MRNSAHTQILPAGIAPAPPPWLPEVTLRLLDEALVELGHEENKAARLMAALTVASGAIVTGFFAGRWSPVNLPTVASIVWWLGAAVAVGALGLVGRAATYGDRPDTRVPVPGPLVGADLAILRQWALAVAHNPDEDPVARLWRTRRTIGRKRSLVRWGLIAMPTGLAICLLGGFLPL</sequence>
<keyword evidence="2" id="KW-1003">Cell membrane</keyword>
<feature type="transmembrane region" description="Helical" evidence="8">
    <location>
        <begin position="78"/>
        <end position="98"/>
    </location>
</feature>
<dbReference type="Proteomes" id="UP001523369">
    <property type="component" value="Unassembled WGS sequence"/>
</dbReference>
<evidence type="ECO:0000256" key="7">
    <source>
        <dbReference type="ARBA" id="ARBA00023136"/>
    </source>
</evidence>
<evidence type="ECO:0000256" key="6">
    <source>
        <dbReference type="ARBA" id="ARBA00023118"/>
    </source>
</evidence>
<comment type="caution">
    <text evidence="10">The sequence shown here is derived from an EMBL/GenBank/DDBJ whole genome shotgun (WGS) entry which is preliminary data.</text>
</comment>
<evidence type="ECO:0000256" key="2">
    <source>
        <dbReference type="ARBA" id="ARBA00022475"/>
    </source>
</evidence>
<evidence type="ECO:0000256" key="1">
    <source>
        <dbReference type="ARBA" id="ARBA00004236"/>
    </source>
</evidence>
<dbReference type="InterPro" id="IPR043760">
    <property type="entry name" value="PycTM_dom"/>
</dbReference>
<dbReference type="RefSeq" id="WP_253241587.1">
    <property type="nucleotide sequence ID" value="NZ_JAMYJR010000038.1"/>
</dbReference>
<proteinExistence type="predicted"/>
<keyword evidence="3 8" id="KW-0812">Transmembrane</keyword>
<evidence type="ECO:0000256" key="8">
    <source>
        <dbReference type="SAM" id="Phobius"/>
    </source>
</evidence>
<dbReference type="EMBL" id="JAMYJR010000038">
    <property type="protein sequence ID" value="MCO8275523.1"/>
    <property type="molecule type" value="Genomic_DNA"/>
</dbReference>
<protein>
    <recommendedName>
        <fullName evidence="9">Pycsar effector protein domain-containing protein</fullName>
    </recommendedName>
</protein>
<keyword evidence="7 8" id="KW-0472">Membrane</keyword>
<feature type="domain" description="Pycsar effector protein" evidence="9">
    <location>
        <begin position="27"/>
        <end position="174"/>
    </location>
</feature>
<organism evidence="10 11">
    <name type="scientific">Paractinoplanes aksuensis</name>
    <dbReference type="NCBI Taxonomy" id="2939490"/>
    <lineage>
        <taxon>Bacteria</taxon>
        <taxon>Bacillati</taxon>
        <taxon>Actinomycetota</taxon>
        <taxon>Actinomycetes</taxon>
        <taxon>Micromonosporales</taxon>
        <taxon>Micromonosporaceae</taxon>
        <taxon>Paractinoplanes</taxon>
    </lineage>
</organism>
<evidence type="ECO:0000256" key="3">
    <source>
        <dbReference type="ARBA" id="ARBA00022692"/>
    </source>
</evidence>
<dbReference type="Pfam" id="PF18967">
    <property type="entry name" value="PycTM"/>
    <property type="match status" value="1"/>
</dbReference>
<evidence type="ECO:0000256" key="4">
    <source>
        <dbReference type="ARBA" id="ARBA00022741"/>
    </source>
</evidence>
<comment type="subcellular location">
    <subcellularLocation>
        <location evidence="1">Cell membrane</location>
    </subcellularLocation>
</comment>
<keyword evidence="6" id="KW-0051">Antiviral defense</keyword>
<keyword evidence="4" id="KW-0547">Nucleotide-binding</keyword>
<feature type="transmembrane region" description="Helical" evidence="8">
    <location>
        <begin position="154"/>
        <end position="175"/>
    </location>
</feature>
<feature type="transmembrane region" description="Helical" evidence="8">
    <location>
        <begin position="47"/>
        <end position="66"/>
    </location>
</feature>
<keyword evidence="11" id="KW-1185">Reference proteome</keyword>
<gene>
    <name evidence="10" type="ORF">M1L60_33560</name>
</gene>
<name>A0ABT1DXD3_9ACTN</name>
<evidence type="ECO:0000313" key="11">
    <source>
        <dbReference type="Proteomes" id="UP001523369"/>
    </source>
</evidence>
<evidence type="ECO:0000256" key="5">
    <source>
        <dbReference type="ARBA" id="ARBA00022989"/>
    </source>
</evidence>
<evidence type="ECO:0000313" key="10">
    <source>
        <dbReference type="EMBL" id="MCO8275523.1"/>
    </source>
</evidence>
<reference evidence="10 11" key="1">
    <citation type="submission" date="2022-06" db="EMBL/GenBank/DDBJ databases">
        <title>New Species of the Genus Actinoplanes, ActinopZanes ferrugineus.</title>
        <authorList>
            <person name="Ding P."/>
        </authorList>
    </citation>
    <scope>NUCLEOTIDE SEQUENCE [LARGE SCALE GENOMIC DNA]</scope>
    <source>
        <strain evidence="10 11">TRM88003</strain>
    </source>
</reference>
<keyword evidence="5 8" id="KW-1133">Transmembrane helix</keyword>
<evidence type="ECO:0000259" key="9">
    <source>
        <dbReference type="Pfam" id="PF18967"/>
    </source>
</evidence>